<reference evidence="3" key="1">
    <citation type="submission" date="2022-10" db="EMBL/GenBank/DDBJ databases">
        <title>Tapping the CABI collections for fungal endophytes: first genome assemblies for Collariella, Neodidymelliopsis, Ascochyta clinopodiicola, Didymella pomorum, Didymosphaeria variabile, Neocosmospora piperis and Neocucurbitaria cava.</title>
        <authorList>
            <person name="Hill R."/>
        </authorList>
    </citation>
    <scope>NUCLEOTIDE SEQUENCE</scope>
    <source>
        <strain evidence="3">IMI 356814</strain>
    </source>
</reference>
<dbReference type="InterPro" id="IPR058864">
    <property type="entry name" value="UBA_10"/>
</dbReference>
<feature type="region of interest" description="Disordered" evidence="1">
    <location>
        <begin position="56"/>
        <end position="121"/>
    </location>
</feature>
<dbReference type="AlphaFoldDB" id="A0A9W8YHQ5"/>
<dbReference type="Pfam" id="PF26286">
    <property type="entry name" value="UBA_10"/>
    <property type="match status" value="1"/>
</dbReference>
<comment type="caution">
    <text evidence="3">The sequence shown here is derived from an EMBL/GenBank/DDBJ whole genome shotgun (WGS) entry which is preliminary data.</text>
</comment>
<evidence type="ECO:0000313" key="4">
    <source>
        <dbReference type="Proteomes" id="UP001140560"/>
    </source>
</evidence>
<name>A0A9W8YHQ5_9PLEO</name>
<accession>A0A9W8YHQ5</accession>
<sequence>MDEDIRILEQEYCPPIDPGLISAIYFDYIGQENALGSARQLLDSLKATAAEEALTDFNPSGFSEAPDRDSPDKTSTDAESNADTWATQTATTDTSNLSNDISALGFGERSGTGSEASGEGGYFKDTEHFDVPTKELLLAETFPSLSLVKIAYTLKKCGNDFSKTTDELLNHVYFEDIRASPSEEGPIANGIDAFSEDHHVPQRGRKGKGKGKKKKQLDYSIETAYTSGSEASTAPPTNRWLNTTRDVEFITSRTSVSTKTVSSLYHTKGASLSATILELVRNNIKAHAKEGEPDAALVQDALTLNADFTTIDLEHTLALIRLAIPSTPNARDLAKALTTEQPAGETGGKGGGGIKLDLRYAPINLSDPTSSEPLKLPTLAPSARPRDLASTARARSEAFKTHLPPTAKGGRRRS</sequence>
<feature type="region of interest" description="Disordered" evidence="1">
    <location>
        <begin position="195"/>
        <end position="215"/>
    </location>
</feature>
<protein>
    <recommendedName>
        <fullName evidence="2">UBA-like domain-containing protein</fullName>
    </recommendedName>
</protein>
<evidence type="ECO:0000313" key="3">
    <source>
        <dbReference type="EMBL" id="KAJ4377546.1"/>
    </source>
</evidence>
<keyword evidence="4" id="KW-1185">Reference proteome</keyword>
<feature type="compositionally biased region" description="Basic residues" evidence="1">
    <location>
        <begin position="201"/>
        <end position="215"/>
    </location>
</feature>
<organism evidence="3 4">
    <name type="scientific">Neocucurbitaria cava</name>
    <dbReference type="NCBI Taxonomy" id="798079"/>
    <lineage>
        <taxon>Eukaryota</taxon>
        <taxon>Fungi</taxon>
        <taxon>Dikarya</taxon>
        <taxon>Ascomycota</taxon>
        <taxon>Pezizomycotina</taxon>
        <taxon>Dothideomycetes</taxon>
        <taxon>Pleosporomycetidae</taxon>
        <taxon>Pleosporales</taxon>
        <taxon>Pleosporineae</taxon>
        <taxon>Cucurbitariaceae</taxon>
        <taxon>Neocucurbitaria</taxon>
    </lineage>
</organism>
<dbReference type="EMBL" id="JAPEUY010000001">
    <property type="protein sequence ID" value="KAJ4377546.1"/>
    <property type="molecule type" value="Genomic_DNA"/>
</dbReference>
<evidence type="ECO:0000256" key="1">
    <source>
        <dbReference type="SAM" id="MobiDB-lite"/>
    </source>
</evidence>
<evidence type="ECO:0000259" key="2">
    <source>
        <dbReference type="Pfam" id="PF26286"/>
    </source>
</evidence>
<gene>
    <name evidence="3" type="ORF">N0V83_000371</name>
</gene>
<feature type="region of interest" description="Disordered" evidence="1">
    <location>
        <begin position="365"/>
        <end position="414"/>
    </location>
</feature>
<feature type="compositionally biased region" description="Low complexity" evidence="1">
    <location>
        <begin position="107"/>
        <end position="117"/>
    </location>
</feature>
<dbReference type="OrthoDB" id="443981at2759"/>
<feature type="compositionally biased region" description="Low complexity" evidence="1">
    <location>
        <begin position="82"/>
        <end position="94"/>
    </location>
</feature>
<dbReference type="CDD" id="cd14279">
    <property type="entry name" value="CUE"/>
    <property type="match status" value="1"/>
</dbReference>
<feature type="compositionally biased region" description="Basic and acidic residues" evidence="1">
    <location>
        <begin position="65"/>
        <end position="76"/>
    </location>
</feature>
<proteinExistence type="predicted"/>
<feature type="domain" description="UBA-like" evidence="2">
    <location>
        <begin position="242"/>
        <end position="284"/>
    </location>
</feature>
<dbReference type="Proteomes" id="UP001140560">
    <property type="component" value="Unassembled WGS sequence"/>
</dbReference>